<reference evidence="2" key="2">
    <citation type="submission" date="2014-02" db="EMBL/GenBank/DDBJ databases">
        <title>Draft Genome Sequence of extremely halophilic bacteria Halorhodospira halochloris.</title>
        <authorList>
            <person name="Singh K.S."/>
        </authorList>
    </citation>
    <scope>NUCLEOTIDE SEQUENCE [LARGE SCALE GENOMIC DNA]</scope>
    <source>
        <strain evidence="2">A</strain>
    </source>
</reference>
<gene>
    <name evidence="1" type="ORF">M911_10125</name>
</gene>
<evidence type="ECO:0000313" key="2">
    <source>
        <dbReference type="Proteomes" id="UP000019442"/>
    </source>
</evidence>
<dbReference type="AlphaFoldDB" id="W8KUP2"/>
<protein>
    <submittedName>
        <fullName evidence="1">Uncharacterized protein</fullName>
    </submittedName>
</protein>
<dbReference type="HOGENOM" id="CLU_2409182_0_0_6"/>
<name>W8KUP2_9GAMM</name>
<dbReference type="Proteomes" id="UP000019442">
    <property type="component" value="Chromosome"/>
</dbReference>
<proteinExistence type="predicted"/>
<keyword evidence="2" id="KW-1185">Reference proteome</keyword>
<accession>W8KUP2</accession>
<dbReference type="EMBL" id="CP007268">
    <property type="protein sequence ID" value="AHK80712.1"/>
    <property type="molecule type" value="Genomic_DNA"/>
</dbReference>
<reference evidence="1 2" key="1">
    <citation type="journal article" date="2014" name="J Genomics">
        <title>Draft Genome Sequence of the Extremely Halophilic Phototrophic Purple Sulfur Bacterium Halorhodospira halochloris.</title>
        <authorList>
            <person name="Singh K.S."/>
            <person name="Kirksey J."/>
            <person name="Hoff W.D."/>
            <person name="Deole R."/>
        </authorList>
    </citation>
    <scope>NUCLEOTIDE SEQUENCE [LARGE SCALE GENOMIC DNA]</scope>
    <source>
        <strain evidence="1 2">A</strain>
    </source>
</reference>
<sequence length="92" mass="10140">MDQHPGLRPITGLDLDQLVRMAQATVGIRRDLLQFLVHGGISPRPVHPGMDCREQQLGEFLEIGFQSLLPRAVMIRGPGGVLIGHRRKVGVL</sequence>
<organism evidence="1 2">
    <name type="scientific">Ectothiorhodospira haloalkaliphila</name>
    <dbReference type="NCBI Taxonomy" id="421628"/>
    <lineage>
        <taxon>Bacteria</taxon>
        <taxon>Pseudomonadati</taxon>
        <taxon>Pseudomonadota</taxon>
        <taxon>Gammaproteobacteria</taxon>
        <taxon>Chromatiales</taxon>
        <taxon>Ectothiorhodospiraceae</taxon>
        <taxon>Ectothiorhodospira</taxon>
    </lineage>
</organism>
<dbReference type="KEGG" id="hhc:M911_10125"/>
<evidence type="ECO:0000313" key="1">
    <source>
        <dbReference type="EMBL" id="AHK80712.1"/>
    </source>
</evidence>